<feature type="domain" description="HTH luxR-type" evidence="6">
    <location>
        <begin position="144"/>
        <end position="209"/>
    </location>
</feature>
<dbReference type="SMART" id="SM00421">
    <property type="entry name" value="HTH_LUXR"/>
    <property type="match status" value="1"/>
</dbReference>
<evidence type="ECO:0000259" key="7">
    <source>
        <dbReference type="PROSITE" id="PS50110"/>
    </source>
</evidence>
<reference evidence="8 9" key="1">
    <citation type="submission" date="2018-05" db="EMBL/GenBank/DDBJ databases">
        <title>Rhodoferax soyangensis sp.nov., isolated from an oligotrophic freshwater lake.</title>
        <authorList>
            <person name="Park M."/>
        </authorList>
    </citation>
    <scope>NUCLEOTIDE SEQUENCE [LARGE SCALE GENOMIC DNA]</scope>
    <source>
        <strain evidence="8 9">IMCC26218</strain>
    </source>
</reference>
<proteinExistence type="predicted"/>
<dbReference type="SUPFAM" id="SSF52172">
    <property type="entry name" value="CheY-like"/>
    <property type="match status" value="1"/>
</dbReference>
<keyword evidence="3 8" id="KW-0238">DNA-binding</keyword>
<keyword evidence="1 5" id="KW-0597">Phosphoprotein</keyword>
<dbReference type="Pfam" id="PF00072">
    <property type="entry name" value="Response_reg"/>
    <property type="match status" value="1"/>
</dbReference>
<dbReference type="PROSITE" id="PS00622">
    <property type="entry name" value="HTH_LUXR_1"/>
    <property type="match status" value="1"/>
</dbReference>
<dbReference type="GO" id="GO:0003677">
    <property type="term" value="F:DNA binding"/>
    <property type="evidence" value="ECO:0007669"/>
    <property type="project" value="UniProtKB-KW"/>
</dbReference>
<keyword evidence="2" id="KW-0805">Transcription regulation</keyword>
<organism evidence="8 9">
    <name type="scientific">Rhodoferax lacus</name>
    <dbReference type="NCBI Taxonomy" id="2184758"/>
    <lineage>
        <taxon>Bacteria</taxon>
        <taxon>Pseudomonadati</taxon>
        <taxon>Pseudomonadota</taxon>
        <taxon>Betaproteobacteria</taxon>
        <taxon>Burkholderiales</taxon>
        <taxon>Comamonadaceae</taxon>
        <taxon>Rhodoferax</taxon>
    </lineage>
</organism>
<evidence type="ECO:0000256" key="4">
    <source>
        <dbReference type="ARBA" id="ARBA00023163"/>
    </source>
</evidence>
<dbReference type="InterPro" id="IPR016032">
    <property type="entry name" value="Sig_transdc_resp-reg_C-effctor"/>
</dbReference>
<dbReference type="InterPro" id="IPR000792">
    <property type="entry name" value="Tscrpt_reg_LuxR_C"/>
</dbReference>
<comment type="caution">
    <text evidence="8">The sequence shown here is derived from an EMBL/GenBank/DDBJ whole genome shotgun (WGS) entry which is preliminary data.</text>
</comment>
<dbReference type="CDD" id="cd17535">
    <property type="entry name" value="REC_NarL-like"/>
    <property type="match status" value="1"/>
</dbReference>
<dbReference type="Gene3D" id="3.40.50.2300">
    <property type="match status" value="1"/>
</dbReference>
<dbReference type="InterPro" id="IPR001789">
    <property type="entry name" value="Sig_transdc_resp-reg_receiver"/>
</dbReference>
<dbReference type="GO" id="GO:0006355">
    <property type="term" value="P:regulation of DNA-templated transcription"/>
    <property type="evidence" value="ECO:0007669"/>
    <property type="project" value="InterPro"/>
</dbReference>
<dbReference type="PANTHER" id="PTHR43214">
    <property type="entry name" value="TWO-COMPONENT RESPONSE REGULATOR"/>
    <property type="match status" value="1"/>
</dbReference>
<feature type="modified residue" description="4-aspartylphosphate" evidence="5">
    <location>
        <position position="55"/>
    </location>
</feature>
<dbReference type="InterPro" id="IPR039420">
    <property type="entry name" value="WalR-like"/>
</dbReference>
<dbReference type="PROSITE" id="PS50043">
    <property type="entry name" value="HTH_LUXR_2"/>
    <property type="match status" value="1"/>
</dbReference>
<evidence type="ECO:0000256" key="3">
    <source>
        <dbReference type="ARBA" id="ARBA00023125"/>
    </source>
</evidence>
<dbReference type="Pfam" id="PF00196">
    <property type="entry name" value="GerE"/>
    <property type="match status" value="1"/>
</dbReference>
<dbReference type="SUPFAM" id="SSF46894">
    <property type="entry name" value="C-terminal effector domain of the bipartite response regulators"/>
    <property type="match status" value="1"/>
</dbReference>
<dbReference type="InterPro" id="IPR011006">
    <property type="entry name" value="CheY-like_superfamily"/>
</dbReference>
<evidence type="ECO:0000259" key="6">
    <source>
        <dbReference type="PROSITE" id="PS50043"/>
    </source>
</evidence>
<evidence type="ECO:0000313" key="8">
    <source>
        <dbReference type="EMBL" id="RFO95719.1"/>
    </source>
</evidence>
<keyword evidence="4" id="KW-0804">Transcription</keyword>
<feature type="domain" description="Response regulatory" evidence="7">
    <location>
        <begin position="4"/>
        <end position="120"/>
    </location>
</feature>
<evidence type="ECO:0000313" key="9">
    <source>
        <dbReference type="Proteomes" id="UP000260665"/>
    </source>
</evidence>
<dbReference type="CDD" id="cd06170">
    <property type="entry name" value="LuxR_C_like"/>
    <property type="match status" value="1"/>
</dbReference>
<dbReference type="RefSeq" id="WP_117179324.1">
    <property type="nucleotide sequence ID" value="NZ_QFZK01000013.1"/>
</dbReference>
<evidence type="ECO:0000256" key="1">
    <source>
        <dbReference type="ARBA" id="ARBA00022553"/>
    </source>
</evidence>
<dbReference type="OrthoDB" id="9816469at2"/>
<dbReference type="EMBL" id="QFZK01000013">
    <property type="protein sequence ID" value="RFO95719.1"/>
    <property type="molecule type" value="Genomic_DNA"/>
</dbReference>
<evidence type="ECO:0000256" key="5">
    <source>
        <dbReference type="PROSITE-ProRule" id="PRU00169"/>
    </source>
</evidence>
<gene>
    <name evidence="8" type="ORF">DIC66_17145</name>
</gene>
<dbReference type="PROSITE" id="PS50110">
    <property type="entry name" value="RESPONSE_REGULATORY"/>
    <property type="match status" value="1"/>
</dbReference>
<dbReference type="PANTHER" id="PTHR43214:SF41">
    <property type="entry name" value="NITRATE_NITRITE RESPONSE REGULATOR PROTEIN NARP"/>
    <property type="match status" value="1"/>
</dbReference>
<keyword evidence="9" id="KW-1185">Reference proteome</keyword>
<dbReference type="InterPro" id="IPR058245">
    <property type="entry name" value="NreC/VraR/RcsB-like_REC"/>
</dbReference>
<sequence>MKIRVFLADDHHIFREAQCGLLAAQPDMVVVGQTGDGTQVMEQVAACAPHVVCMDITMPGMNGIDVTRDLKRALPMVKVVALSAYSDQRHVMEMLGAGASGFVTKMEASDELLRAIRAVLGGRTYLCPDVSGEMAGALVEQGRRSTPQVVLGERERQVLKLVTTGYTSAQIAEALSIATSTVDVHRRNIMRKLDRHSVAALTRYVVDNERGERPLSQSPVPDNTL</sequence>
<dbReference type="PRINTS" id="PR00038">
    <property type="entry name" value="HTHLUXR"/>
</dbReference>
<accession>A0A3E1R8M7</accession>
<dbReference type="SMART" id="SM00448">
    <property type="entry name" value="REC"/>
    <property type="match status" value="1"/>
</dbReference>
<dbReference type="AlphaFoldDB" id="A0A3E1R8M7"/>
<name>A0A3E1R8M7_9BURK</name>
<protein>
    <submittedName>
        <fullName evidence="8">DNA-binding response regulator</fullName>
    </submittedName>
</protein>
<dbReference type="GO" id="GO:0000160">
    <property type="term" value="P:phosphorelay signal transduction system"/>
    <property type="evidence" value="ECO:0007669"/>
    <property type="project" value="InterPro"/>
</dbReference>
<evidence type="ECO:0000256" key="2">
    <source>
        <dbReference type="ARBA" id="ARBA00023015"/>
    </source>
</evidence>
<dbReference type="Proteomes" id="UP000260665">
    <property type="component" value="Unassembled WGS sequence"/>
</dbReference>